<dbReference type="AlphaFoldDB" id="A0A2T7UWP5"/>
<evidence type="ECO:0000313" key="1">
    <source>
        <dbReference type="EMBL" id="PVE48989.1"/>
    </source>
</evidence>
<gene>
    <name evidence="1" type="ORF">DDE23_00855</name>
</gene>
<accession>A0A2T7UWP5</accession>
<evidence type="ECO:0008006" key="3">
    <source>
        <dbReference type="Google" id="ProtNLM"/>
    </source>
</evidence>
<organism evidence="1 2">
    <name type="scientific">Pararhodobacter aggregans</name>
    <dbReference type="NCBI Taxonomy" id="404875"/>
    <lineage>
        <taxon>Bacteria</taxon>
        <taxon>Pseudomonadati</taxon>
        <taxon>Pseudomonadota</taxon>
        <taxon>Alphaproteobacteria</taxon>
        <taxon>Rhodobacterales</taxon>
        <taxon>Paracoccaceae</taxon>
        <taxon>Pararhodobacter</taxon>
    </lineage>
</organism>
<keyword evidence="2" id="KW-1185">Reference proteome</keyword>
<dbReference type="EMBL" id="QDDR01000001">
    <property type="protein sequence ID" value="PVE48989.1"/>
    <property type="molecule type" value="Genomic_DNA"/>
</dbReference>
<dbReference type="Proteomes" id="UP000244810">
    <property type="component" value="Unassembled WGS sequence"/>
</dbReference>
<protein>
    <recommendedName>
        <fullName evidence="3">Anti-sigma factor</fullName>
    </recommendedName>
</protein>
<evidence type="ECO:0000313" key="2">
    <source>
        <dbReference type="Proteomes" id="UP000244810"/>
    </source>
</evidence>
<proteinExistence type="predicted"/>
<comment type="caution">
    <text evidence="1">The sequence shown here is derived from an EMBL/GenBank/DDBJ whole genome shotgun (WGS) entry which is preliminary data.</text>
</comment>
<reference evidence="1 2" key="1">
    <citation type="journal article" date="2011" name="Syst. Appl. Microbiol.">
        <title>Defluviimonas denitrificans gen. nov., sp. nov., and Pararhodobacter aggregans gen. nov., sp. nov., non-phototrophic Rhodobacteraceae from the biofilter of a marine aquaculture.</title>
        <authorList>
            <person name="Foesel B.U."/>
            <person name="Drake H.L."/>
            <person name="Schramm A."/>
        </authorList>
    </citation>
    <scope>NUCLEOTIDE SEQUENCE [LARGE SCALE GENOMIC DNA]</scope>
    <source>
        <strain evidence="1 2">D1-19</strain>
    </source>
</reference>
<name>A0A2T7UWP5_9RHOB</name>
<dbReference type="RefSeq" id="WP_107749495.1">
    <property type="nucleotide sequence ID" value="NZ_QBKF01000001.1"/>
</dbReference>
<dbReference type="OrthoDB" id="5702699at2"/>
<sequence>MTRSRDEMELDLAFLVNGTLSEAEMAEMEALLAEDDLLAAERDALATIRAEMQAEEIRTPGEFGLARLMRDVNRDAAAPAAAETKVVALRSRTWMWQAAAAVAVLALAVQAYLPTTGAPQGEGYVLAGASAPGALVVSFAPDTPELQIRDLLVGAELEIVSGPSALGLYRLDVLDGGDLDTATAALRAARTIVESVENAEN</sequence>